<dbReference type="STRING" id="418784.A0A2P7YFC7"/>
<keyword evidence="4" id="KW-1185">Reference proteome</keyword>
<gene>
    <name evidence="3" type="ORF">C7M61_005032</name>
</gene>
<comment type="caution">
    <text evidence="3">The sequence shown here is derived from an EMBL/GenBank/DDBJ whole genome shotgun (WGS) entry which is preliminary data.</text>
</comment>
<evidence type="ECO:0000256" key="1">
    <source>
        <dbReference type="SAM" id="MobiDB-lite"/>
    </source>
</evidence>
<dbReference type="GO" id="GO:0005829">
    <property type="term" value="C:cytosol"/>
    <property type="evidence" value="ECO:0007669"/>
    <property type="project" value="TreeGrafter"/>
</dbReference>
<dbReference type="Pfam" id="PF04424">
    <property type="entry name" value="MINDY_DUB"/>
    <property type="match status" value="1"/>
</dbReference>
<feature type="domain" description="MINDY deubiquitinase" evidence="2">
    <location>
        <begin position="6"/>
        <end position="274"/>
    </location>
</feature>
<organism evidence="3 4">
    <name type="scientific">Candidozyma pseudohaemuli</name>
    <dbReference type="NCBI Taxonomy" id="418784"/>
    <lineage>
        <taxon>Eukaryota</taxon>
        <taxon>Fungi</taxon>
        <taxon>Dikarya</taxon>
        <taxon>Ascomycota</taxon>
        <taxon>Saccharomycotina</taxon>
        <taxon>Pichiomycetes</taxon>
        <taxon>Metschnikowiaceae</taxon>
        <taxon>Candidozyma</taxon>
    </lineage>
</organism>
<reference evidence="3 4" key="1">
    <citation type="submission" date="2018-03" db="EMBL/GenBank/DDBJ databases">
        <title>Candida pseudohaemulonii genome assembly and annotation.</title>
        <authorList>
            <person name="Munoz J.F."/>
            <person name="Gade L.G."/>
            <person name="Chow N.A."/>
            <person name="Litvintseva A.P."/>
            <person name="Loparev V.N."/>
            <person name="Cuomo C.A."/>
        </authorList>
    </citation>
    <scope>NUCLEOTIDE SEQUENCE [LARGE SCALE GENOMIC DNA]</scope>
    <source>
        <strain evidence="3 4">B12108</strain>
    </source>
</reference>
<dbReference type="GO" id="GO:0004843">
    <property type="term" value="F:cysteine-type deubiquitinase activity"/>
    <property type="evidence" value="ECO:0007669"/>
    <property type="project" value="InterPro"/>
</dbReference>
<dbReference type="OrthoDB" id="10261212at2759"/>
<protein>
    <recommendedName>
        <fullName evidence="2">MINDY deubiquitinase domain-containing protein</fullName>
    </recommendedName>
</protein>
<proteinExistence type="predicted"/>
<accession>A0A2P7YFC7</accession>
<dbReference type="EMBL" id="PYFQ01000020">
    <property type="protein sequence ID" value="PSK34672.1"/>
    <property type="molecule type" value="Genomic_DNA"/>
</dbReference>
<evidence type="ECO:0000313" key="3">
    <source>
        <dbReference type="EMBL" id="PSK34672.1"/>
    </source>
</evidence>
<dbReference type="VEuPathDB" id="FungiDB:C7M61_005032"/>
<name>A0A2P7YFC7_9ASCO</name>
<evidence type="ECO:0000259" key="2">
    <source>
        <dbReference type="Pfam" id="PF04424"/>
    </source>
</evidence>
<dbReference type="Proteomes" id="UP000241107">
    <property type="component" value="Unassembled WGS sequence"/>
</dbReference>
<dbReference type="GO" id="GO:0016807">
    <property type="term" value="F:cysteine-type carboxypeptidase activity"/>
    <property type="evidence" value="ECO:0007669"/>
    <property type="project" value="TreeGrafter"/>
</dbReference>
<dbReference type="InterPro" id="IPR007518">
    <property type="entry name" value="MINDY"/>
</dbReference>
<sequence length="351" mass="40058">MAEEIAFAVKRITWSQYEHETPILLQEANGPCPLIALVNTLLLQNDILQREADFNPKSKSVGGAARHTESIGKIRALLHRHLDQNVPLNEVLACLGDVLLDVYDDLSVVNRLLENLPLLHTGLSVNPNVYRGGFPRDLSSEIFDAFGLHFVHGWIWDPLVDPRKDYFKRLQTFDDIQDFLLHPEEDPAAKADIQQWLDNHSTQLTAHGLKLLDEKIAPDSLAVFFRNNHFMTIYKAHDHDFYLLVTDLSLLGKCVWQLMVLVSGSEDLFFAGNFVPILENSDLGLFNNHEDLNLVRQLQEEEDAAMAQRMQKKYEKRTPALPKEKTEKKEKHAKNDNLDVPKKSKLLCVVV</sequence>
<feature type="region of interest" description="Disordered" evidence="1">
    <location>
        <begin position="307"/>
        <end position="339"/>
    </location>
</feature>
<evidence type="ECO:0000313" key="4">
    <source>
        <dbReference type="Proteomes" id="UP000241107"/>
    </source>
</evidence>
<dbReference type="InterPro" id="IPR033979">
    <property type="entry name" value="MINDY_domain"/>
</dbReference>
<dbReference type="PANTHER" id="PTHR18063:SF6">
    <property type="entry name" value="UBIQUITIN CARBOXYL-TERMINAL HYDROLASE"/>
    <property type="match status" value="1"/>
</dbReference>
<dbReference type="PANTHER" id="PTHR18063">
    <property type="entry name" value="NF-E2 INDUCIBLE PROTEIN"/>
    <property type="match status" value="1"/>
</dbReference>
<feature type="compositionally biased region" description="Basic and acidic residues" evidence="1">
    <location>
        <begin position="312"/>
        <end position="339"/>
    </location>
</feature>
<dbReference type="GeneID" id="36568419"/>
<dbReference type="AlphaFoldDB" id="A0A2P7YFC7"/>
<dbReference type="GO" id="GO:1990380">
    <property type="term" value="F:K48-linked deubiquitinase activity"/>
    <property type="evidence" value="ECO:0007669"/>
    <property type="project" value="InterPro"/>
</dbReference>
<dbReference type="GO" id="GO:0071944">
    <property type="term" value="C:cell periphery"/>
    <property type="evidence" value="ECO:0007669"/>
    <property type="project" value="TreeGrafter"/>
</dbReference>
<dbReference type="GO" id="GO:0071108">
    <property type="term" value="P:protein K48-linked deubiquitination"/>
    <property type="evidence" value="ECO:0007669"/>
    <property type="project" value="TreeGrafter"/>
</dbReference>
<dbReference type="RefSeq" id="XP_024711562.1">
    <property type="nucleotide sequence ID" value="XM_024860344.1"/>
</dbReference>